<evidence type="ECO:0000313" key="2">
    <source>
        <dbReference type="EMBL" id="MFD1882116.1"/>
    </source>
</evidence>
<dbReference type="InterPro" id="IPR036844">
    <property type="entry name" value="Hint_dom_sf"/>
</dbReference>
<sequence length="375" mass="40717">MATKTVNWMWIGNDDQYNSTPQTNMTDAELAKLIGVSATGSKQIKPVKVTGELNQSNFQDTFNPNGGGGTNMSYTDPVGNVPVTNVKITAFLDVDYKITLGDGSTTTQKGVFIQMSNGDMFFRPNAYYVNEWDNITVIQKVEIVSVARFADSSAVNPNVSFKPTIFDVEIVCFVAGTMIATPEGPRAVETLRAGDLVLTADHGPRPLAWVGSRSLDTRHQENLRPIRIRAGALGQGLPEADLRVSPQHRILVRSNIARTMFGTDEVLVAAKHLTGLPGIEIEPGDASVGYVHLLFDRHELVFANGAVSESLFTGPQALKMVSAQARDEILALFPELAQTGAEIERAVPARLLVKGSEGRKLAERHQRNGKPVLHA</sequence>
<protein>
    <submittedName>
        <fullName evidence="2">Hint domain-containing protein</fullName>
    </submittedName>
</protein>
<gene>
    <name evidence="2" type="ORF">ACFSCT_10365</name>
</gene>
<reference evidence="3" key="1">
    <citation type="journal article" date="2019" name="Int. J. Syst. Evol. Microbiol.">
        <title>The Global Catalogue of Microorganisms (GCM) 10K type strain sequencing project: providing services to taxonomists for standard genome sequencing and annotation.</title>
        <authorList>
            <consortium name="The Broad Institute Genomics Platform"/>
            <consortium name="The Broad Institute Genome Sequencing Center for Infectious Disease"/>
            <person name="Wu L."/>
            <person name="Ma J."/>
        </authorList>
    </citation>
    <scope>NUCLEOTIDE SEQUENCE [LARGE SCALE GENOMIC DNA]</scope>
    <source>
        <strain evidence="3">CCUG 56029</strain>
    </source>
</reference>
<proteinExistence type="predicted"/>
<evidence type="ECO:0000313" key="3">
    <source>
        <dbReference type="Proteomes" id="UP001597213"/>
    </source>
</evidence>
<dbReference type="InterPro" id="IPR028992">
    <property type="entry name" value="Hedgehog/Intein_dom"/>
</dbReference>
<dbReference type="Gene3D" id="2.170.16.10">
    <property type="entry name" value="Hedgehog/Intein (Hint) domain"/>
    <property type="match status" value="1"/>
</dbReference>
<name>A0ABW4R752_9RHOB</name>
<dbReference type="RefSeq" id="WP_379142500.1">
    <property type="nucleotide sequence ID" value="NZ_JBHUEN010000029.1"/>
</dbReference>
<comment type="caution">
    <text evidence="2">The sequence shown here is derived from an EMBL/GenBank/DDBJ whole genome shotgun (WGS) entry which is preliminary data.</text>
</comment>
<evidence type="ECO:0000259" key="1">
    <source>
        <dbReference type="Pfam" id="PF13403"/>
    </source>
</evidence>
<dbReference type="Proteomes" id="UP001597213">
    <property type="component" value="Unassembled WGS sequence"/>
</dbReference>
<keyword evidence="3" id="KW-1185">Reference proteome</keyword>
<organism evidence="2 3">
    <name type="scientific">Paracoccus pacificus</name>
    <dbReference type="NCBI Taxonomy" id="1463598"/>
    <lineage>
        <taxon>Bacteria</taxon>
        <taxon>Pseudomonadati</taxon>
        <taxon>Pseudomonadota</taxon>
        <taxon>Alphaproteobacteria</taxon>
        <taxon>Rhodobacterales</taxon>
        <taxon>Paracoccaceae</taxon>
        <taxon>Paracoccus</taxon>
    </lineage>
</organism>
<dbReference type="SUPFAM" id="SSF51294">
    <property type="entry name" value="Hedgehog/intein (Hint) domain"/>
    <property type="match status" value="1"/>
</dbReference>
<dbReference type="EMBL" id="JBHUEN010000029">
    <property type="protein sequence ID" value="MFD1882116.1"/>
    <property type="molecule type" value="Genomic_DNA"/>
</dbReference>
<dbReference type="Pfam" id="PF13403">
    <property type="entry name" value="Hint_2"/>
    <property type="match status" value="1"/>
</dbReference>
<accession>A0ABW4R752</accession>
<feature type="domain" description="Hedgehog/Intein (Hint)" evidence="1">
    <location>
        <begin position="171"/>
        <end position="314"/>
    </location>
</feature>